<dbReference type="GO" id="GO:0003697">
    <property type="term" value="F:single-stranded DNA binding"/>
    <property type="evidence" value="ECO:0007669"/>
    <property type="project" value="InterPro"/>
</dbReference>
<evidence type="ECO:0000256" key="6">
    <source>
        <dbReference type="ARBA" id="ARBA00023125"/>
    </source>
</evidence>
<evidence type="ECO:0000256" key="4">
    <source>
        <dbReference type="ARBA" id="ARBA00022801"/>
    </source>
</evidence>
<dbReference type="EMBL" id="VJWL01000003">
    <property type="protein sequence ID" value="TRW48372.1"/>
    <property type="molecule type" value="Genomic_DNA"/>
</dbReference>
<dbReference type="GO" id="GO:0006508">
    <property type="term" value="P:proteolysis"/>
    <property type="evidence" value="ECO:0007669"/>
    <property type="project" value="UniProtKB-KW"/>
</dbReference>
<dbReference type="SUPFAM" id="SSF143081">
    <property type="entry name" value="BB1717-like"/>
    <property type="match status" value="1"/>
</dbReference>
<keyword evidence="5" id="KW-0190">Covalent protein-DNA linkage</keyword>
<gene>
    <name evidence="9" type="ORF">FM042_09345</name>
</gene>
<dbReference type="PANTHER" id="PTHR13604">
    <property type="entry name" value="DC12-RELATED"/>
    <property type="match status" value="1"/>
</dbReference>
<name>A0A552WZY7_9GAMM</name>
<keyword evidence="7" id="KW-0456">Lyase</keyword>
<organism evidence="9 10">
    <name type="scientific">Aliidiomarina halalkaliphila</name>
    <dbReference type="NCBI Taxonomy" id="2593535"/>
    <lineage>
        <taxon>Bacteria</taxon>
        <taxon>Pseudomonadati</taxon>
        <taxon>Pseudomonadota</taxon>
        <taxon>Gammaproteobacteria</taxon>
        <taxon>Alteromonadales</taxon>
        <taxon>Idiomarinaceae</taxon>
        <taxon>Aliidiomarina</taxon>
    </lineage>
</organism>
<dbReference type="InterPro" id="IPR003738">
    <property type="entry name" value="SRAP"/>
</dbReference>
<dbReference type="InterPro" id="IPR036590">
    <property type="entry name" value="SRAP-like"/>
</dbReference>
<evidence type="ECO:0000256" key="7">
    <source>
        <dbReference type="ARBA" id="ARBA00023239"/>
    </source>
</evidence>
<evidence type="ECO:0000256" key="2">
    <source>
        <dbReference type="ARBA" id="ARBA00022670"/>
    </source>
</evidence>
<dbReference type="Proteomes" id="UP000320359">
    <property type="component" value="Unassembled WGS sequence"/>
</dbReference>
<protein>
    <recommendedName>
        <fullName evidence="8">Abasic site processing protein</fullName>
        <ecNumber evidence="8">3.4.-.-</ecNumber>
    </recommendedName>
</protein>
<evidence type="ECO:0000256" key="8">
    <source>
        <dbReference type="RuleBase" id="RU364100"/>
    </source>
</evidence>
<keyword evidence="10" id="KW-1185">Reference proteome</keyword>
<evidence type="ECO:0000256" key="5">
    <source>
        <dbReference type="ARBA" id="ARBA00023124"/>
    </source>
</evidence>
<reference evidence="9 10" key="1">
    <citation type="submission" date="2019-07" db="EMBL/GenBank/DDBJ databases">
        <authorList>
            <person name="Yang M."/>
            <person name="Zhao D."/>
            <person name="Xiang H."/>
        </authorList>
    </citation>
    <scope>NUCLEOTIDE SEQUENCE [LARGE SCALE GENOMIC DNA]</scope>
    <source>
        <strain evidence="9 10">IM1326</strain>
    </source>
</reference>
<evidence type="ECO:0000313" key="9">
    <source>
        <dbReference type="EMBL" id="TRW48372.1"/>
    </source>
</evidence>
<dbReference type="EC" id="3.4.-.-" evidence="8"/>
<sequence>MCGRLDVKDHPLSTFVSEQLGLDFHVASNRDLRPTQEVQVIGSEHDHLYQFSAQWGIQPKWAKRILINAQAESVATKPTFKQAFAQHRCLVPCSGWYEWKTHEGSTRKTKYRFAEANEQPLFMAGIYYPYSDHPTQLVTLTTEPTAQCAEFHHRMPLLIRPSEITFWLHSDVNALAPLLTAPEDIELVVETA</sequence>
<dbReference type="GO" id="GO:0008233">
    <property type="term" value="F:peptidase activity"/>
    <property type="evidence" value="ECO:0007669"/>
    <property type="project" value="UniProtKB-KW"/>
</dbReference>
<proteinExistence type="inferred from homology"/>
<keyword evidence="4 8" id="KW-0378">Hydrolase</keyword>
<dbReference type="RefSeq" id="WP_143236164.1">
    <property type="nucleotide sequence ID" value="NZ_VJWL01000003.1"/>
</dbReference>
<dbReference type="AlphaFoldDB" id="A0A552WZY7"/>
<dbReference type="Pfam" id="PF02586">
    <property type="entry name" value="SRAP"/>
    <property type="match status" value="1"/>
</dbReference>
<evidence type="ECO:0000256" key="3">
    <source>
        <dbReference type="ARBA" id="ARBA00022763"/>
    </source>
</evidence>
<comment type="similarity">
    <text evidence="1 8">Belongs to the SOS response-associated peptidase family.</text>
</comment>
<dbReference type="Gene3D" id="3.90.1680.10">
    <property type="entry name" value="SOS response associated peptidase-like"/>
    <property type="match status" value="1"/>
</dbReference>
<comment type="caution">
    <text evidence="9">The sequence shown here is derived from an EMBL/GenBank/DDBJ whole genome shotgun (WGS) entry which is preliminary data.</text>
</comment>
<keyword evidence="2 8" id="KW-0645">Protease</keyword>
<dbReference type="GO" id="GO:0106300">
    <property type="term" value="P:protein-DNA covalent cross-linking repair"/>
    <property type="evidence" value="ECO:0007669"/>
    <property type="project" value="InterPro"/>
</dbReference>
<dbReference type="GO" id="GO:0016829">
    <property type="term" value="F:lyase activity"/>
    <property type="evidence" value="ECO:0007669"/>
    <property type="project" value="UniProtKB-KW"/>
</dbReference>
<dbReference type="OrthoDB" id="6192129at2"/>
<evidence type="ECO:0000313" key="10">
    <source>
        <dbReference type="Proteomes" id="UP000320359"/>
    </source>
</evidence>
<keyword evidence="3" id="KW-0227">DNA damage</keyword>
<accession>A0A552WZY7</accession>
<dbReference type="PANTHER" id="PTHR13604:SF0">
    <property type="entry name" value="ABASIC SITE PROCESSING PROTEIN HMCES"/>
    <property type="match status" value="1"/>
</dbReference>
<evidence type="ECO:0000256" key="1">
    <source>
        <dbReference type="ARBA" id="ARBA00008136"/>
    </source>
</evidence>
<keyword evidence="6" id="KW-0238">DNA-binding</keyword>